<keyword evidence="3" id="KW-1185">Reference proteome</keyword>
<dbReference type="PANTHER" id="PTHR43581:SF2">
    <property type="entry name" value="EXCINUCLEASE ATPASE SUBUNIT"/>
    <property type="match status" value="1"/>
</dbReference>
<reference evidence="2 3" key="1">
    <citation type="submission" date="2018-05" db="EMBL/GenBank/DDBJ databases">
        <title>Flavobacterium sp. strain IMCC34759, incomplete genome.</title>
        <authorList>
            <person name="Joung Y."/>
            <person name="Cho J."/>
        </authorList>
    </citation>
    <scope>NUCLEOTIDE SEQUENCE [LARGE SCALE GENOMIC DNA]</scope>
    <source>
        <strain evidence="2 3">IMCC34759</strain>
    </source>
</reference>
<dbReference type="EMBL" id="QJHK01000006">
    <property type="protein sequence ID" value="PXY41056.1"/>
    <property type="molecule type" value="Genomic_DNA"/>
</dbReference>
<dbReference type="SUPFAM" id="SSF52540">
    <property type="entry name" value="P-loop containing nucleoside triphosphate hydrolases"/>
    <property type="match status" value="1"/>
</dbReference>
<dbReference type="AlphaFoldDB" id="A0A2V4BPX5"/>
<comment type="caution">
    <text evidence="2">The sequence shown here is derived from an EMBL/GenBank/DDBJ whole genome shotgun (WGS) entry which is preliminary data.</text>
</comment>
<dbReference type="Gene3D" id="3.40.50.300">
    <property type="entry name" value="P-loop containing nucleotide triphosphate hydrolases"/>
    <property type="match status" value="2"/>
</dbReference>
<dbReference type="RefSeq" id="WP_110306292.1">
    <property type="nucleotide sequence ID" value="NZ_QJHK01000006.1"/>
</dbReference>
<evidence type="ECO:0000313" key="2">
    <source>
        <dbReference type="EMBL" id="PXY41056.1"/>
    </source>
</evidence>
<accession>A0A2V4BPX5</accession>
<proteinExistence type="predicted"/>
<dbReference type="InterPro" id="IPR051396">
    <property type="entry name" value="Bact_Antivir_Def_Nuclease"/>
</dbReference>
<sequence length="432" mass="49370">MKIKLQNIGIIEEADINIEGITLIAGQNDSGKSTVGKVLYALIRGVNGDEISHNANKIRFVYEKTRDIRNLLSRTTATNESDQNIQNKFISEFLEKLEIRPSSLHSKKDTDIINSINNELESVLSLYDNYSNAQIKEKLSEFIVDFGRRTSISFDSTEALYYRLESFLKNEFGNQISNSFNKSDSFIKLGGIEEKSIYFKDKIEFVGLENTSSLYFYDEVIFIESPLRLEQTYSVRFNEIIDKNDHLNKLIFLRENELNIFSDDSKKNNNLLSLISKVINGNFSIDTLDEIVFTKNATEFEFGNIATGIKSFGILQLLLQKGKLNSNTLLIIDEPEVHLHPTWQVKFAEILVLLSKELAIPILLTSHSPYFIEALEGYTKKHQYESSTNFYFAKKNEDGLSSEIIDVTNDITPILSSISEAFYKIQDIIDED</sequence>
<name>A0A2V4BPX5_9FLAO</name>
<dbReference type="Proteomes" id="UP000247903">
    <property type="component" value="Unassembled WGS sequence"/>
</dbReference>
<gene>
    <name evidence="2" type="ORF">DMB65_08840</name>
</gene>
<dbReference type="PANTHER" id="PTHR43581">
    <property type="entry name" value="ATP/GTP PHOSPHATASE"/>
    <property type="match status" value="1"/>
</dbReference>
<dbReference type="Pfam" id="PF13304">
    <property type="entry name" value="AAA_21"/>
    <property type="match status" value="1"/>
</dbReference>
<dbReference type="InterPro" id="IPR003959">
    <property type="entry name" value="ATPase_AAA_core"/>
</dbReference>
<evidence type="ECO:0000259" key="1">
    <source>
        <dbReference type="Pfam" id="PF13304"/>
    </source>
</evidence>
<evidence type="ECO:0000313" key="3">
    <source>
        <dbReference type="Proteomes" id="UP000247903"/>
    </source>
</evidence>
<dbReference type="GO" id="GO:0016887">
    <property type="term" value="F:ATP hydrolysis activity"/>
    <property type="evidence" value="ECO:0007669"/>
    <property type="project" value="InterPro"/>
</dbReference>
<feature type="domain" description="ATPase AAA-type core" evidence="1">
    <location>
        <begin position="21"/>
        <end position="373"/>
    </location>
</feature>
<dbReference type="InterPro" id="IPR027417">
    <property type="entry name" value="P-loop_NTPase"/>
</dbReference>
<dbReference type="OrthoDB" id="9792800at2"/>
<protein>
    <recommendedName>
        <fullName evidence="1">ATPase AAA-type core domain-containing protein</fullName>
    </recommendedName>
</protein>
<organism evidence="2 3">
    <name type="scientific">Flavobacterium cheongpyeongense</name>
    <dbReference type="NCBI Taxonomy" id="2212651"/>
    <lineage>
        <taxon>Bacteria</taxon>
        <taxon>Pseudomonadati</taxon>
        <taxon>Bacteroidota</taxon>
        <taxon>Flavobacteriia</taxon>
        <taxon>Flavobacteriales</taxon>
        <taxon>Flavobacteriaceae</taxon>
        <taxon>Flavobacterium</taxon>
    </lineage>
</organism>
<dbReference type="GO" id="GO:0005524">
    <property type="term" value="F:ATP binding"/>
    <property type="evidence" value="ECO:0007669"/>
    <property type="project" value="InterPro"/>
</dbReference>